<dbReference type="EMBL" id="FXTT01000006">
    <property type="protein sequence ID" value="SMP35165.1"/>
    <property type="molecule type" value="Genomic_DNA"/>
</dbReference>
<sequence length="180" mass="19591">MTMPSLRSGRLWLRPVTSADMGRIVSLVGNFQVVRNLGRVPHPYTMADAKWWVNQTAAFQEDGERAVAIDDGTGMIGAVSLGSPGEQASLGYWLGEPYWGSGYMSEAVGTLVDWFFKTSGETEILSSALDENTGSIKVLTKTGFKAAGPKPLFIPSRAKTLPATAFRLQRSDFERRKTAA</sequence>
<comment type="caution">
    <text evidence="5">The sequence shown here is derived from an EMBL/GenBank/DDBJ whole genome shotgun (WGS) entry which is preliminary data.</text>
</comment>
<feature type="domain" description="N-acetyltransferase" evidence="4">
    <location>
        <begin position="10"/>
        <end position="145"/>
    </location>
</feature>
<keyword evidence="2" id="KW-0012">Acyltransferase</keyword>
<dbReference type="SUPFAM" id="SSF55729">
    <property type="entry name" value="Acyl-CoA N-acyltransferases (Nat)"/>
    <property type="match status" value="1"/>
</dbReference>
<evidence type="ECO:0000313" key="5">
    <source>
        <dbReference type="EMBL" id="SMP35165.1"/>
    </source>
</evidence>
<reference evidence="5 6" key="1">
    <citation type="submission" date="2017-05" db="EMBL/GenBank/DDBJ databases">
        <authorList>
            <person name="Varghese N."/>
            <person name="Submissions S."/>
        </authorList>
    </citation>
    <scope>NUCLEOTIDE SEQUENCE [LARGE SCALE GENOMIC DNA]</scope>
    <source>
        <strain evidence="5 6">DSM 15949</strain>
    </source>
</reference>
<evidence type="ECO:0000313" key="6">
    <source>
        <dbReference type="Proteomes" id="UP001157914"/>
    </source>
</evidence>
<dbReference type="Pfam" id="PF13302">
    <property type="entry name" value="Acetyltransf_3"/>
    <property type="match status" value="1"/>
</dbReference>
<evidence type="ECO:0000256" key="3">
    <source>
        <dbReference type="ARBA" id="ARBA00038502"/>
    </source>
</evidence>
<dbReference type="InterPro" id="IPR051531">
    <property type="entry name" value="N-acetyltransferase"/>
</dbReference>
<evidence type="ECO:0000256" key="1">
    <source>
        <dbReference type="ARBA" id="ARBA00022679"/>
    </source>
</evidence>
<dbReference type="InterPro" id="IPR016181">
    <property type="entry name" value="Acyl_CoA_acyltransferase"/>
</dbReference>
<evidence type="ECO:0000256" key="2">
    <source>
        <dbReference type="ARBA" id="ARBA00023315"/>
    </source>
</evidence>
<evidence type="ECO:0000259" key="4">
    <source>
        <dbReference type="Pfam" id="PF13302"/>
    </source>
</evidence>
<protein>
    <submittedName>
        <fullName evidence="5">Protein N-acetyltransferase, RimJ/RimL family</fullName>
    </submittedName>
</protein>
<gene>
    <name evidence="5" type="ORF">SAMN06265374_3966</name>
</gene>
<dbReference type="Gene3D" id="3.40.630.30">
    <property type="match status" value="1"/>
</dbReference>
<accession>A0ABY1PLR1</accession>
<comment type="similarity">
    <text evidence="3">Belongs to the acetyltransferase family. RimJ subfamily.</text>
</comment>
<organism evidence="5 6">
    <name type="scientific">Roseibium denhamense</name>
    <dbReference type="NCBI Taxonomy" id="76305"/>
    <lineage>
        <taxon>Bacteria</taxon>
        <taxon>Pseudomonadati</taxon>
        <taxon>Pseudomonadota</taxon>
        <taxon>Alphaproteobacteria</taxon>
        <taxon>Hyphomicrobiales</taxon>
        <taxon>Stappiaceae</taxon>
        <taxon>Roseibium</taxon>
    </lineage>
</organism>
<name>A0ABY1PLR1_9HYPH</name>
<keyword evidence="1" id="KW-0808">Transferase</keyword>
<dbReference type="PANTHER" id="PTHR43792">
    <property type="entry name" value="GNAT FAMILY, PUTATIVE (AFU_ORTHOLOGUE AFUA_3G00765)-RELATED-RELATED"/>
    <property type="match status" value="1"/>
</dbReference>
<dbReference type="InterPro" id="IPR000182">
    <property type="entry name" value="GNAT_dom"/>
</dbReference>
<dbReference type="Proteomes" id="UP001157914">
    <property type="component" value="Unassembled WGS sequence"/>
</dbReference>
<dbReference type="PANTHER" id="PTHR43792:SF8">
    <property type="entry name" value="[RIBOSOMAL PROTEIN US5]-ALANINE N-ACETYLTRANSFERASE"/>
    <property type="match status" value="1"/>
</dbReference>
<proteinExistence type="inferred from homology"/>
<keyword evidence="6" id="KW-1185">Reference proteome</keyword>